<evidence type="ECO:0000313" key="4">
    <source>
        <dbReference type="Proteomes" id="UP001596074"/>
    </source>
</evidence>
<accession>A0ABW1AFD4</accession>
<evidence type="ECO:0000256" key="2">
    <source>
        <dbReference type="ARBA" id="ARBA00023239"/>
    </source>
</evidence>
<name>A0ABW1AFD4_9ACTN</name>
<keyword evidence="2" id="KW-0456">Lyase</keyword>
<evidence type="ECO:0000256" key="1">
    <source>
        <dbReference type="ARBA" id="ARBA00007592"/>
    </source>
</evidence>
<organism evidence="3 4">
    <name type="scientific">Actinomadura rugatobispora</name>
    <dbReference type="NCBI Taxonomy" id="1994"/>
    <lineage>
        <taxon>Bacteria</taxon>
        <taxon>Bacillati</taxon>
        <taxon>Actinomycetota</taxon>
        <taxon>Actinomycetes</taxon>
        <taxon>Streptosporangiales</taxon>
        <taxon>Thermomonosporaceae</taxon>
        <taxon>Actinomadura</taxon>
    </lineage>
</organism>
<dbReference type="Gene3D" id="3.20.20.70">
    <property type="entry name" value="Aldolase class I"/>
    <property type="match status" value="1"/>
</dbReference>
<dbReference type="Pfam" id="PF00701">
    <property type="entry name" value="DHDPS"/>
    <property type="match status" value="1"/>
</dbReference>
<dbReference type="CDD" id="cd00408">
    <property type="entry name" value="DHDPS-like"/>
    <property type="match status" value="1"/>
</dbReference>
<dbReference type="EMBL" id="JBHSON010000106">
    <property type="protein sequence ID" value="MFC5753240.1"/>
    <property type="molecule type" value="Genomic_DNA"/>
</dbReference>
<dbReference type="InterPro" id="IPR013785">
    <property type="entry name" value="Aldolase_TIM"/>
</dbReference>
<comment type="similarity">
    <text evidence="1">Belongs to the DapA family.</text>
</comment>
<protein>
    <submittedName>
        <fullName evidence="3">Dihydrodipicolinate synthase family protein</fullName>
    </submittedName>
</protein>
<dbReference type="SUPFAM" id="SSF51569">
    <property type="entry name" value="Aldolase"/>
    <property type="match status" value="1"/>
</dbReference>
<proteinExistence type="inferred from homology"/>
<dbReference type="Proteomes" id="UP001596074">
    <property type="component" value="Unassembled WGS sequence"/>
</dbReference>
<keyword evidence="4" id="KW-1185">Reference proteome</keyword>
<dbReference type="RefSeq" id="WP_378290059.1">
    <property type="nucleotide sequence ID" value="NZ_JBHSON010000106.1"/>
</dbReference>
<evidence type="ECO:0000313" key="3">
    <source>
        <dbReference type="EMBL" id="MFC5753240.1"/>
    </source>
</evidence>
<gene>
    <name evidence="3" type="ORF">ACFPZN_47140</name>
</gene>
<reference evidence="4" key="1">
    <citation type="journal article" date="2019" name="Int. J. Syst. Evol. Microbiol.">
        <title>The Global Catalogue of Microorganisms (GCM) 10K type strain sequencing project: providing services to taxonomists for standard genome sequencing and annotation.</title>
        <authorList>
            <consortium name="The Broad Institute Genomics Platform"/>
            <consortium name="The Broad Institute Genome Sequencing Center for Infectious Disease"/>
            <person name="Wu L."/>
            <person name="Ma J."/>
        </authorList>
    </citation>
    <scope>NUCLEOTIDE SEQUENCE [LARGE SCALE GENOMIC DNA]</scope>
    <source>
        <strain evidence="4">KCTC 42087</strain>
    </source>
</reference>
<comment type="caution">
    <text evidence="3">The sequence shown here is derived from an EMBL/GenBank/DDBJ whole genome shotgun (WGS) entry which is preliminary data.</text>
</comment>
<sequence>MTRYGRAEAREWARAEMKGVCNVIIPSYTADLRGLNEAGIRHDVRRDIELGFKGALMVSETALSADEYVQMVEWAADEAAGRLVLFFHAAFNTLEENIAVAKRAEEAGAEMVLLSYPPSFYPTSLRQVYDYTEAFCAETGMGVMLFPVPLWGFERLHPASIPVEMLEEMVETIPNVVAIKAEGGMPAIAGFTETWNRLSDRVVVTMPLEQQAIPLATVLPLQLIATSNTECLGGAVPAMLDLCHQGRHAEAMELYWRVDPGRRANDRIGVAGTNSVHRMAWKYQAWLTGFNGGPLRMPTQRLVAPQMAGYRAAAREAGVLTATEPDEAFFVGRNPA</sequence>
<dbReference type="SMART" id="SM01130">
    <property type="entry name" value="DHDPS"/>
    <property type="match status" value="1"/>
</dbReference>
<dbReference type="PANTHER" id="PTHR12128">
    <property type="entry name" value="DIHYDRODIPICOLINATE SYNTHASE"/>
    <property type="match status" value="1"/>
</dbReference>
<dbReference type="InterPro" id="IPR002220">
    <property type="entry name" value="DapA-like"/>
</dbReference>
<dbReference type="PANTHER" id="PTHR12128:SF66">
    <property type="entry name" value="4-HYDROXY-2-OXOGLUTARATE ALDOLASE, MITOCHONDRIAL"/>
    <property type="match status" value="1"/>
</dbReference>